<dbReference type="GO" id="GO:0000184">
    <property type="term" value="P:nuclear-transcribed mRNA catabolic process, nonsense-mediated decay"/>
    <property type="evidence" value="ECO:0007669"/>
    <property type="project" value="TreeGrafter"/>
</dbReference>
<evidence type="ECO:0000256" key="1">
    <source>
        <dbReference type="ARBA" id="ARBA00022737"/>
    </source>
</evidence>
<dbReference type="InParanoid" id="A0A7J7D7L4"/>
<dbReference type="SUPFAM" id="SSF48452">
    <property type="entry name" value="TPR-like"/>
    <property type="match status" value="1"/>
</dbReference>
<evidence type="ECO:0008006" key="6">
    <source>
        <dbReference type="Google" id="ProtNLM"/>
    </source>
</evidence>
<accession>A0A7J7D7L4</accession>
<evidence type="ECO:0000259" key="3">
    <source>
        <dbReference type="Pfam" id="PF10374"/>
    </source>
</evidence>
<keyword evidence="1" id="KW-0677">Repeat</keyword>
<dbReference type="PANTHER" id="PTHR15696:SF0">
    <property type="entry name" value="TELOMERASE-BINDING PROTEIN EST1A"/>
    <property type="match status" value="1"/>
</dbReference>
<feature type="domain" description="Telomerase activating protein Est1-like N-terminal" evidence="3">
    <location>
        <begin position="69"/>
        <end position="188"/>
    </location>
</feature>
<dbReference type="PANTHER" id="PTHR15696">
    <property type="entry name" value="SMG-7 SUPPRESSOR WITH MORPHOLOGICAL EFFECT ON GENITALIA PROTEIN 7"/>
    <property type="match status" value="1"/>
</dbReference>
<dbReference type="GO" id="GO:0042162">
    <property type="term" value="F:telomeric DNA binding"/>
    <property type="evidence" value="ECO:0007669"/>
    <property type="project" value="TreeGrafter"/>
</dbReference>
<keyword evidence="5" id="KW-1185">Reference proteome</keyword>
<dbReference type="OrthoDB" id="69928at2759"/>
<dbReference type="Pfam" id="PF10373">
    <property type="entry name" value="EST1_DNA_bind"/>
    <property type="match status" value="1"/>
</dbReference>
<sequence>MSANSPIGIKDQKEKQNFLVEVSNAEKQLWALIQTKGLLQSDIQESYRKICSSYEKILLNVPEREHQDVEYSLWRLHYKHIDEFRKIIKRSSIDSETTKLMAPQNVAAVKSSDNHVGRFNSFLSEAAEFYSSLIVKLRTCYGLPEELSISEGGCMSTTLEQKKVRISQFLCHRFLVCLGDLARYREQYGKPGVERHNWSIAASHYLEATMIWPDSGNPQNQLAVLATYVGDEFLALYHCIRSLAVKEPFPDAWNNLILLFERNRSSHLISLYSDSHFDFLRPYERSFVRATSRSCDSKNDVGKAACNGLEETNLWPLIIMSTSFFFVESRLEDFPKAFASTVEMLDALMLLDDTKLKASLESYQCSGSARAGPFRALQVVSIFIFVIDNLFKDPKVNSSKDKNDLHQLELIQLAMAATFVFMGRFVDRCLKANKLVSFPLLPAVLVFVEWLVNVLDHAEKYGTDDKSLSAMSYFFGAFIELLKKLGAKTSEVISSNSTALWEDYELRGFAPITCAHVSLEFSTQWGLAESFESRAEFRAHRIISAATKIAVRSSNTRKWILYDEVGIKFGGADFLPRTESEKAESTCNDLEVKEPHQHIYRVTEGCDREIVEEESLSKRSVDGKSVAVEEEEVILLKPLTRYNSAPLYGSNGDDKMLSKNTGDQTVPADECLRRATSLLIAQNQAEGDSFTFHSDLSNFSSNKAVKQTESPIKETAAHPFSEMPIGAGPPSLSSWVLNRGNLNNDREKKKNVLNRHGLTPIEESFHDLSVSENEGSIISSGHVSATTYYPSPYSAPVPSAPSLPDDAVWFRSLQANFSDQMSPSNIGKTDTYALKDNGFPSWMATTHRPVDYCPSVPGFMHGYSPSGGMTSSEWLRKYREGKSLEGVNSDQPVHSYVPRNPENFNVRDASRFDLSDQWRAPSTSNPLMYADRPPPFYPSFPLVYGVEQQRRRNFNGFERPNPYGVGGRADFRDEPPPLLHYLKEREWLLQRDPTLGGPAYMGN</sequence>
<dbReference type="GO" id="GO:0070034">
    <property type="term" value="F:telomerase RNA binding"/>
    <property type="evidence" value="ECO:0007669"/>
    <property type="project" value="TreeGrafter"/>
</dbReference>
<name>A0A7J7D7L4_TRIWF</name>
<evidence type="ECO:0000259" key="2">
    <source>
        <dbReference type="Pfam" id="PF10373"/>
    </source>
</evidence>
<evidence type="ECO:0000313" key="4">
    <source>
        <dbReference type="EMBL" id="KAF5742288.1"/>
    </source>
</evidence>
<dbReference type="InterPro" id="IPR018834">
    <property type="entry name" value="DNA/RNA-bd_Est1-type"/>
</dbReference>
<dbReference type="AlphaFoldDB" id="A0A7J7D7L4"/>
<evidence type="ECO:0000313" key="5">
    <source>
        <dbReference type="Proteomes" id="UP000593562"/>
    </source>
</evidence>
<dbReference type="FunCoup" id="A0A7J7D7L4">
    <property type="interactions" value="51"/>
</dbReference>
<protein>
    <recommendedName>
        <fullName evidence="6">Protein SMG7L</fullName>
    </recommendedName>
</protein>
<dbReference type="Proteomes" id="UP000593562">
    <property type="component" value="Unassembled WGS sequence"/>
</dbReference>
<organism evidence="4 5">
    <name type="scientific">Tripterygium wilfordii</name>
    <name type="common">Thunder God vine</name>
    <dbReference type="NCBI Taxonomy" id="458696"/>
    <lineage>
        <taxon>Eukaryota</taxon>
        <taxon>Viridiplantae</taxon>
        <taxon>Streptophyta</taxon>
        <taxon>Embryophyta</taxon>
        <taxon>Tracheophyta</taxon>
        <taxon>Spermatophyta</taxon>
        <taxon>Magnoliopsida</taxon>
        <taxon>eudicotyledons</taxon>
        <taxon>Gunneridae</taxon>
        <taxon>Pentapetalae</taxon>
        <taxon>rosids</taxon>
        <taxon>fabids</taxon>
        <taxon>Celastrales</taxon>
        <taxon>Celastraceae</taxon>
        <taxon>Tripterygium</taxon>
    </lineage>
</organism>
<dbReference type="EMBL" id="JAAARO010000009">
    <property type="protein sequence ID" value="KAF5742288.1"/>
    <property type="molecule type" value="Genomic_DNA"/>
</dbReference>
<dbReference type="Gene3D" id="1.25.40.10">
    <property type="entry name" value="Tetratricopeptide repeat domain"/>
    <property type="match status" value="1"/>
</dbReference>
<dbReference type="InterPro" id="IPR011990">
    <property type="entry name" value="TPR-like_helical_dom_sf"/>
</dbReference>
<proteinExistence type="predicted"/>
<dbReference type="Pfam" id="PF10374">
    <property type="entry name" value="EST1"/>
    <property type="match status" value="1"/>
</dbReference>
<dbReference type="InterPro" id="IPR019458">
    <property type="entry name" value="Est1-like_N"/>
</dbReference>
<dbReference type="FunFam" id="1.25.40.10:FF:000225">
    <property type="entry name" value="Protein SMG7"/>
    <property type="match status" value="1"/>
</dbReference>
<dbReference type="InterPro" id="IPR045153">
    <property type="entry name" value="Est1/Ebs1-like"/>
</dbReference>
<comment type="caution">
    <text evidence="4">The sequence shown here is derived from an EMBL/GenBank/DDBJ whole genome shotgun (WGS) entry which is preliminary data.</text>
</comment>
<dbReference type="GO" id="GO:0005697">
    <property type="term" value="C:telomerase holoenzyme complex"/>
    <property type="evidence" value="ECO:0007669"/>
    <property type="project" value="TreeGrafter"/>
</dbReference>
<gene>
    <name evidence="4" type="ORF">HS088_TW09G00332</name>
</gene>
<reference evidence="4 5" key="1">
    <citation type="journal article" date="2020" name="Nat. Commun.">
        <title>Genome of Tripterygium wilfordii and identification of cytochrome P450 involved in triptolide biosynthesis.</title>
        <authorList>
            <person name="Tu L."/>
            <person name="Su P."/>
            <person name="Zhang Z."/>
            <person name="Gao L."/>
            <person name="Wang J."/>
            <person name="Hu T."/>
            <person name="Zhou J."/>
            <person name="Zhang Y."/>
            <person name="Zhao Y."/>
            <person name="Liu Y."/>
            <person name="Song Y."/>
            <person name="Tong Y."/>
            <person name="Lu Y."/>
            <person name="Yang J."/>
            <person name="Xu C."/>
            <person name="Jia M."/>
            <person name="Peters R.J."/>
            <person name="Huang L."/>
            <person name="Gao W."/>
        </authorList>
    </citation>
    <scope>NUCLEOTIDE SEQUENCE [LARGE SCALE GENOMIC DNA]</scope>
    <source>
        <strain evidence="5">cv. XIE 37</strain>
        <tissue evidence="4">Leaf</tissue>
    </source>
</reference>
<feature type="domain" description="DNA/RNA-binding" evidence="2">
    <location>
        <begin position="201"/>
        <end position="515"/>
    </location>
</feature>